<name>A0ABT7V7I5_9ACTN</name>
<dbReference type="RefSeq" id="WP_289512060.1">
    <property type="nucleotide sequence ID" value="NZ_JAUDEA010000032.1"/>
</dbReference>
<dbReference type="Proteomes" id="UP001529256">
    <property type="component" value="Unassembled WGS sequence"/>
</dbReference>
<evidence type="ECO:0000313" key="3">
    <source>
        <dbReference type="Proteomes" id="UP001529256"/>
    </source>
</evidence>
<protein>
    <submittedName>
        <fullName evidence="2">Uncharacterized protein</fullName>
    </submittedName>
</protein>
<dbReference type="EMBL" id="JAUDEA010000032">
    <property type="protein sequence ID" value="MDM8271986.1"/>
    <property type="molecule type" value="Genomic_DNA"/>
</dbReference>
<reference evidence="3" key="2">
    <citation type="submission" date="2023-06" db="EMBL/GenBank/DDBJ databases">
        <title>Identification and characterization of horizontal gene transfer across gut microbiota members of farm animals based on homology search.</title>
        <authorList>
            <person name="Zeman M."/>
            <person name="Kubasova T."/>
            <person name="Jahodarova E."/>
            <person name="Nykrynova M."/>
            <person name="Rychlik I."/>
        </authorList>
    </citation>
    <scope>NUCLEOTIDE SEQUENCE [LARGE SCALE GENOMIC DNA]</scope>
    <source>
        <strain evidence="3">153_Feed</strain>
    </source>
</reference>
<accession>A0ABT7V7I5</accession>
<proteinExistence type="predicted"/>
<feature type="region of interest" description="Disordered" evidence="1">
    <location>
        <begin position="25"/>
        <end position="65"/>
    </location>
</feature>
<reference evidence="2 3" key="3">
    <citation type="submission" date="2023-06" db="EMBL/GenBank/DDBJ databases">
        <authorList>
            <person name="Zeman M."/>
            <person name="Kubasova T."/>
            <person name="Jahodarova E."/>
            <person name="Nykrynova M."/>
            <person name="Rychlik I."/>
        </authorList>
    </citation>
    <scope>NUCLEOTIDE SEQUENCE [LARGE SCALE GENOMIC DNA]</scope>
    <source>
        <strain evidence="2 3">153_Feed</strain>
    </source>
</reference>
<reference evidence="2 3" key="1">
    <citation type="submission" date="2023-06" db="EMBL/GenBank/DDBJ databases">
        <title>Identification and characterization of horizontal gene transfer across gut microbiota members of farm animals based on homology search.</title>
        <authorList>
            <person name="Schwarzerova J."/>
            <person name="Nykrynova M."/>
            <person name="Jureckova K."/>
            <person name="Cejkova D."/>
            <person name="Rychlik I."/>
        </authorList>
    </citation>
    <scope>NUCLEOTIDE SEQUENCE [LARGE SCALE GENOMIC DNA]</scope>
    <source>
        <strain evidence="2 3">153_Feed</strain>
    </source>
</reference>
<evidence type="ECO:0000313" key="2">
    <source>
        <dbReference type="EMBL" id="MDM8271986.1"/>
    </source>
</evidence>
<organism evidence="2 3">
    <name type="scientific">Thermophilibacter provencensis</name>
    <dbReference type="NCBI Taxonomy" id="1852386"/>
    <lineage>
        <taxon>Bacteria</taxon>
        <taxon>Bacillati</taxon>
        <taxon>Actinomycetota</taxon>
        <taxon>Coriobacteriia</taxon>
        <taxon>Coriobacteriales</taxon>
        <taxon>Atopobiaceae</taxon>
        <taxon>Thermophilibacter</taxon>
    </lineage>
</organism>
<sequence length="65" mass="7526">MKATGERRDIVWMVNGQERAFELAPEQPTLWLEESSSWGHDRADEKQPPQDDPEEEDGSTLIWLS</sequence>
<gene>
    <name evidence="2" type="ORF">QUW25_09940</name>
</gene>
<feature type="compositionally biased region" description="Basic and acidic residues" evidence="1">
    <location>
        <begin position="39"/>
        <end position="49"/>
    </location>
</feature>
<comment type="caution">
    <text evidence="2">The sequence shown here is derived from an EMBL/GenBank/DDBJ whole genome shotgun (WGS) entry which is preliminary data.</text>
</comment>
<evidence type="ECO:0000256" key="1">
    <source>
        <dbReference type="SAM" id="MobiDB-lite"/>
    </source>
</evidence>
<keyword evidence="3" id="KW-1185">Reference proteome</keyword>